<evidence type="ECO:0000313" key="2">
    <source>
        <dbReference type="Proteomes" id="UP001054945"/>
    </source>
</evidence>
<comment type="caution">
    <text evidence="1">The sequence shown here is derived from an EMBL/GenBank/DDBJ whole genome shotgun (WGS) entry which is preliminary data.</text>
</comment>
<proteinExistence type="predicted"/>
<accession>A0AAV4P7R3</accession>
<name>A0AAV4P7R3_CAEEX</name>
<evidence type="ECO:0008006" key="3">
    <source>
        <dbReference type="Google" id="ProtNLM"/>
    </source>
</evidence>
<protein>
    <recommendedName>
        <fullName evidence="3">Vitellogenin</fullName>
    </recommendedName>
</protein>
<organism evidence="1 2">
    <name type="scientific">Caerostris extrusa</name>
    <name type="common">Bark spider</name>
    <name type="synonym">Caerostris bankana</name>
    <dbReference type="NCBI Taxonomy" id="172846"/>
    <lineage>
        <taxon>Eukaryota</taxon>
        <taxon>Metazoa</taxon>
        <taxon>Ecdysozoa</taxon>
        <taxon>Arthropoda</taxon>
        <taxon>Chelicerata</taxon>
        <taxon>Arachnida</taxon>
        <taxon>Araneae</taxon>
        <taxon>Araneomorphae</taxon>
        <taxon>Entelegynae</taxon>
        <taxon>Araneoidea</taxon>
        <taxon>Araneidae</taxon>
        <taxon>Caerostris</taxon>
    </lineage>
</organism>
<dbReference type="Proteomes" id="UP001054945">
    <property type="component" value="Unassembled WGS sequence"/>
</dbReference>
<dbReference type="InterPro" id="IPR016024">
    <property type="entry name" value="ARM-type_fold"/>
</dbReference>
<dbReference type="AlphaFoldDB" id="A0AAV4P7R3"/>
<dbReference type="SUPFAM" id="SSF48371">
    <property type="entry name" value="ARM repeat"/>
    <property type="match status" value="1"/>
</dbReference>
<dbReference type="Gene3D" id="1.25.10.10">
    <property type="entry name" value="Leucine-rich Repeat Variant"/>
    <property type="match status" value="1"/>
</dbReference>
<keyword evidence="2" id="KW-1185">Reference proteome</keyword>
<sequence length="401" mass="45331">MHTKVLCDTSLREEYRKGKTAKHSPRLSDRGSRTVNISGITRCCFKCNMLSFYSYKFALKNLGNFVEKKLYFKMSNQTIMQNFVSGLKSKNEEVRLRTTRDLHHYVTTELREMSMEDVSGFLDEFNHHIFEMVSSSDVNDKKGGTLAIVCLIGINVGNTATRTSRFVNYLRNLLPSTDTGVMELAAYAIGRLALASGTYTAEYVEFEAKRAFEWLSGDRHETKRHGAVLVLRELAVSTPTFFFPAKSAAAALRAALVVTAQRETKETQKTVCYRQIYDVAVKGFNDALKEKGVIRDDKIHGSLLVINELLRCSNVEGEIIRQELEDIIQQQATHEAHGHRYSFLKELGTGSLTRSFRALHQLHHNNQSGSQKGIGLSAVVRYHKAFRHLPRDLLPSENSSL</sequence>
<gene>
    <name evidence="1" type="primary">MTOR</name>
    <name evidence="1" type="ORF">CEXT_19081</name>
</gene>
<reference evidence="1 2" key="1">
    <citation type="submission" date="2021-06" db="EMBL/GenBank/DDBJ databases">
        <title>Caerostris extrusa draft genome.</title>
        <authorList>
            <person name="Kono N."/>
            <person name="Arakawa K."/>
        </authorList>
    </citation>
    <scope>NUCLEOTIDE SEQUENCE [LARGE SCALE GENOMIC DNA]</scope>
</reference>
<dbReference type="EMBL" id="BPLR01021668">
    <property type="protein sequence ID" value="GIX92211.1"/>
    <property type="molecule type" value="Genomic_DNA"/>
</dbReference>
<evidence type="ECO:0000313" key="1">
    <source>
        <dbReference type="EMBL" id="GIX92211.1"/>
    </source>
</evidence>
<dbReference type="InterPro" id="IPR011989">
    <property type="entry name" value="ARM-like"/>
</dbReference>